<evidence type="ECO:0000256" key="4">
    <source>
        <dbReference type="ARBA" id="ARBA00022519"/>
    </source>
</evidence>
<dbReference type="PANTHER" id="PTHR30024">
    <property type="entry name" value="ALIPHATIC SULFONATES-BINDING PROTEIN-RELATED"/>
    <property type="match status" value="1"/>
</dbReference>
<evidence type="ECO:0000256" key="1">
    <source>
        <dbReference type="ARBA" id="ARBA00004533"/>
    </source>
</evidence>
<dbReference type="PROSITE" id="PS51318">
    <property type="entry name" value="TAT"/>
    <property type="match status" value="1"/>
</dbReference>
<proteinExistence type="inferred from homology"/>
<comment type="subcellular location">
    <subcellularLocation>
        <location evidence="1">Cell inner membrane</location>
    </subcellularLocation>
</comment>
<dbReference type="Pfam" id="PF13379">
    <property type="entry name" value="NMT1_2"/>
    <property type="match status" value="1"/>
</dbReference>
<evidence type="ECO:0000313" key="8">
    <source>
        <dbReference type="Proteomes" id="UP000806528"/>
    </source>
</evidence>
<keyword evidence="5" id="KW-0472">Membrane</keyword>
<comment type="similarity">
    <text evidence="6">Belongs to the CmpA/NrtA family.</text>
</comment>
<dbReference type="SUPFAM" id="SSF53850">
    <property type="entry name" value="Periplasmic binding protein-like II"/>
    <property type="match status" value="1"/>
</dbReference>
<evidence type="ECO:0000313" key="7">
    <source>
        <dbReference type="EMBL" id="MBE2998937.1"/>
    </source>
</evidence>
<evidence type="ECO:0000256" key="2">
    <source>
        <dbReference type="ARBA" id="ARBA00022448"/>
    </source>
</evidence>
<gene>
    <name evidence="7" type="ORF">IDM40_09505</name>
</gene>
<reference evidence="7 8" key="1">
    <citation type="submission" date="2020-09" db="EMBL/GenBank/DDBJ databases">
        <title>Diversity and distribution of actinomycetes associated with coral in the coast of Hainan.</title>
        <authorList>
            <person name="Li F."/>
        </authorList>
    </citation>
    <scope>NUCLEOTIDE SEQUENCE [LARGE SCALE GENOMIC DNA]</scope>
    <source>
        <strain evidence="7 8">HNM0947</strain>
    </source>
</reference>
<dbReference type="CDD" id="cd13553">
    <property type="entry name" value="PBP2_NrtA_CpmA_like"/>
    <property type="match status" value="1"/>
</dbReference>
<dbReference type="InterPro" id="IPR044527">
    <property type="entry name" value="NrtA/CpmA_ABC-bd_dom"/>
</dbReference>
<dbReference type="EMBL" id="JADBGI010000007">
    <property type="protein sequence ID" value="MBE2998937.1"/>
    <property type="molecule type" value="Genomic_DNA"/>
</dbReference>
<keyword evidence="3" id="KW-1003">Cell membrane</keyword>
<organism evidence="7 8">
    <name type="scientific">Nocardiopsis coralli</name>
    <dbReference type="NCBI Taxonomy" id="2772213"/>
    <lineage>
        <taxon>Bacteria</taxon>
        <taxon>Bacillati</taxon>
        <taxon>Actinomycetota</taxon>
        <taxon>Actinomycetes</taxon>
        <taxon>Streptosporangiales</taxon>
        <taxon>Nocardiopsidaceae</taxon>
        <taxon>Nocardiopsis</taxon>
    </lineage>
</organism>
<dbReference type="PANTHER" id="PTHR30024:SF43">
    <property type="entry name" value="BLL4572 PROTEIN"/>
    <property type="match status" value="1"/>
</dbReference>
<keyword evidence="4" id="KW-0997">Cell inner membrane</keyword>
<keyword evidence="2" id="KW-0813">Transport</keyword>
<accession>A0ABR9P532</accession>
<keyword evidence="8" id="KW-1185">Reference proteome</keyword>
<evidence type="ECO:0000256" key="5">
    <source>
        <dbReference type="ARBA" id="ARBA00023136"/>
    </source>
</evidence>
<dbReference type="InterPro" id="IPR006311">
    <property type="entry name" value="TAT_signal"/>
</dbReference>
<protein>
    <submittedName>
        <fullName evidence="7">ABC transporter substrate-binding protein</fullName>
    </submittedName>
</protein>
<dbReference type="Gene3D" id="3.40.190.10">
    <property type="entry name" value="Periplasmic binding protein-like II"/>
    <property type="match status" value="2"/>
</dbReference>
<sequence>MRVDRRTLIGAGLGTAVTAGLGGAATAGVRGLAGQGSDRALRVGYLPITDASPLLVAHHKGLYERFGVEVEAPVRFRSWAELAQAFVTGRVDVVHLLAPFAVQLRYGQGTPVRSIAWNHTNGSALTLADGLDDLTGLAGRTFAVPYWWSIHNILAQRLMRQSGLTPVLRRSPSAADGEVRLVVMSPSDMLPAMANGVIGGYVVADPFNAMAEIQGVGRIHRFLGDLWRDHACCVVSVLQPTIDETPDRIQRLTEALTTAQLEIEADRASAAQDLTSGYLPQPLPAVERALGYEQDPYQDRGAVLRPQWQGQSIGFAPYPFADYTRTLVEFMDTTLVDVDTRFLDGIDPAGVHGELFDESFARRAIENAGGPSVFGLDAGLTRREEVDTA</sequence>
<name>A0ABR9P532_9ACTN</name>
<evidence type="ECO:0000256" key="3">
    <source>
        <dbReference type="ARBA" id="ARBA00022475"/>
    </source>
</evidence>
<comment type="caution">
    <text evidence="7">The sequence shown here is derived from an EMBL/GenBank/DDBJ whole genome shotgun (WGS) entry which is preliminary data.</text>
</comment>
<dbReference type="Proteomes" id="UP000806528">
    <property type="component" value="Unassembled WGS sequence"/>
</dbReference>
<evidence type="ECO:0000256" key="6">
    <source>
        <dbReference type="ARBA" id="ARBA00024031"/>
    </source>
</evidence>